<dbReference type="Proteomes" id="UP001501371">
    <property type="component" value="Unassembled WGS sequence"/>
</dbReference>
<evidence type="ECO:0000313" key="1">
    <source>
        <dbReference type="EMBL" id="GAA1163353.1"/>
    </source>
</evidence>
<reference evidence="1 2" key="1">
    <citation type="journal article" date="2019" name="Int. J. Syst. Evol. Microbiol.">
        <title>The Global Catalogue of Microorganisms (GCM) 10K type strain sequencing project: providing services to taxonomists for standard genome sequencing and annotation.</title>
        <authorList>
            <consortium name="The Broad Institute Genomics Platform"/>
            <consortium name="The Broad Institute Genome Sequencing Center for Infectious Disease"/>
            <person name="Wu L."/>
            <person name="Ma J."/>
        </authorList>
    </citation>
    <scope>NUCLEOTIDE SEQUENCE [LARGE SCALE GENOMIC DNA]</scope>
    <source>
        <strain evidence="1 2">JCM 12696</strain>
    </source>
</reference>
<proteinExistence type="predicted"/>
<dbReference type="EMBL" id="BAAAKV010000014">
    <property type="protein sequence ID" value="GAA1163353.1"/>
    <property type="molecule type" value="Genomic_DNA"/>
</dbReference>
<keyword evidence="2" id="KW-1185">Reference proteome</keyword>
<gene>
    <name evidence="1" type="ORF">GCM10009654_20150</name>
</gene>
<evidence type="ECO:0000313" key="2">
    <source>
        <dbReference type="Proteomes" id="UP001501371"/>
    </source>
</evidence>
<protein>
    <submittedName>
        <fullName evidence="1">Uncharacterized protein</fullName>
    </submittedName>
</protein>
<comment type="caution">
    <text evidence="1">The sequence shown here is derived from an EMBL/GenBank/DDBJ whole genome shotgun (WGS) entry which is preliminary data.</text>
</comment>
<organism evidence="1 2">
    <name type="scientific">Streptomyces hebeiensis</name>
    <dbReference type="NCBI Taxonomy" id="229486"/>
    <lineage>
        <taxon>Bacteria</taxon>
        <taxon>Bacillati</taxon>
        <taxon>Actinomycetota</taxon>
        <taxon>Actinomycetes</taxon>
        <taxon>Kitasatosporales</taxon>
        <taxon>Streptomycetaceae</taxon>
        <taxon>Streptomyces</taxon>
    </lineage>
</organism>
<name>A0ABN1UTH7_9ACTN</name>
<sequence>MTADPVPHTVRARVTSCLLRGHDHRGEFAPASGLDLPSHLVVYTDAPPPAVGSQVHLRARGPAHPPAGLPDAVMDWVTPRAEDRPWGRRW</sequence>
<accession>A0ABN1UTH7</accession>